<evidence type="ECO:0000256" key="11">
    <source>
        <dbReference type="ARBA" id="ARBA00023136"/>
    </source>
</evidence>
<keyword evidence="4" id="KW-0808">Transferase</keyword>
<dbReference type="GO" id="GO:0016020">
    <property type="term" value="C:membrane"/>
    <property type="evidence" value="ECO:0007669"/>
    <property type="project" value="UniProtKB-SubCell"/>
</dbReference>
<feature type="domain" description="RING-type" evidence="13">
    <location>
        <begin position="744"/>
        <end position="785"/>
    </location>
</feature>
<keyword evidence="15" id="KW-1185">Reference proteome</keyword>
<comment type="subcellular location">
    <subcellularLocation>
        <location evidence="2">Membrane</location>
        <topology evidence="2">Multi-pass membrane protein</topology>
    </subcellularLocation>
</comment>
<dbReference type="GO" id="GO:0008270">
    <property type="term" value="F:zinc ion binding"/>
    <property type="evidence" value="ECO:0007669"/>
    <property type="project" value="UniProtKB-KW"/>
</dbReference>
<reference evidence="14" key="1">
    <citation type="submission" date="2020-05" db="UniProtKB">
        <authorList>
            <consortium name="EnsemblMetazoa"/>
        </authorList>
    </citation>
    <scope>IDENTIFICATION</scope>
    <source>
        <strain evidence="14">Yale</strain>
    </source>
</reference>
<comment type="catalytic activity">
    <reaction evidence="1">
        <text>S-ubiquitinyl-[E2 ubiquitin-conjugating enzyme]-L-cysteine + [acceptor protein]-L-lysine = [E2 ubiquitin-conjugating enzyme]-L-cysteine + N(6)-ubiquitinyl-[acceptor protein]-L-lysine.</text>
        <dbReference type="EC" id="2.3.2.27"/>
    </reaction>
</comment>
<evidence type="ECO:0000256" key="2">
    <source>
        <dbReference type="ARBA" id="ARBA00004141"/>
    </source>
</evidence>
<dbReference type="EMBL" id="CCAG010004680">
    <property type="status" value="NOT_ANNOTATED_CDS"/>
    <property type="molecule type" value="Genomic_DNA"/>
</dbReference>
<dbReference type="EC" id="2.3.2.27" evidence="3"/>
<dbReference type="SMART" id="SM00184">
    <property type="entry name" value="RING"/>
    <property type="match status" value="1"/>
</dbReference>
<evidence type="ECO:0000256" key="8">
    <source>
        <dbReference type="ARBA" id="ARBA00022786"/>
    </source>
</evidence>
<evidence type="ECO:0000256" key="6">
    <source>
        <dbReference type="ARBA" id="ARBA00022723"/>
    </source>
</evidence>
<dbReference type="Pfam" id="PF13639">
    <property type="entry name" value="zf-RING_2"/>
    <property type="match status" value="1"/>
</dbReference>
<dbReference type="PANTHER" id="PTHR45977:SF4">
    <property type="entry name" value="RING-TYPE DOMAIN-CONTAINING PROTEIN"/>
    <property type="match status" value="1"/>
</dbReference>
<evidence type="ECO:0000313" key="15">
    <source>
        <dbReference type="Proteomes" id="UP000092444"/>
    </source>
</evidence>
<dbReference type="GO" id="GO:0061630">
    <property type="term" value="F:ubiquitin protein ligase activity"/>
    <property type="evidence" value="ECO:0007669"/>
    <property type="project" value="UniProtKB-EC"/>
</dbReference>
<evidence type="ECO:0000256" key="7">
    <source>
        <dbReference type="ARBA" id="ARBA00022771"/>
    </source>
</evidence>
<dbReference type="InterPro" id="IPR001841">
    <property type="entry name" value="Znf_RING"/>
</dbReference>
<dbReference type="GO" id="GO:0006511">
    <property type="term" value="P:ubiquitin-dependent protein catabolic process"/>
    <property type="evidence" value="ECO:0007669"/>
    <property type="project" value="TreeGrafter"/>
</dbReference>
<evidence type="ECO:0000256" key="12">
    <source>
        <dbReference type="PROSITE-ProRule" id="PRU00175"/>
    </source>
</evidence>
<keyword evidence="7 12" id="KW-0863">Zinc-finger</keyword>
<dbReference type="STRING" id="37546.A0A1B0FCH2"/>
<dbReference type="PANTHER" id="PTHR45977">
    <property type="entry name" value="TARGET OF ERK KINASE MPK-1"/>
    <property type="match status" value="1"/>
</dbReference>
<dbReference type="AlphaFoldDB" id="A0A1B0FCH2"/>
<dbReference type="Gene3D" id="3.30.40.10">
    <property type="entry name" value="Zinc/RING finger domain, C3HC4 (zinc finger)"/>
    <property type="match status" value="1"/>
</dbReference>
<keyword evidence="10" id="KW-1133">Transmembrane helix</keyword>
<dbReference type="InterPro" id="IPR013083">
    <property type="entry name" value="Znf_RING/FYVE/PHD"/>
</dbReference>
<evidence type="ECO:0000313" key="14">
    <source>
        <dbReference type="EnsemblMetazoa" id="GMOY001259-PA"/>
    </source>
</evidence>
<dbReference type="PROSITE" id="PS50089">
    <property type="entry name" value="ZF_RING_2"/>
    <property type="match status" value="1"/>
</dbReference>
<dbReference type="GO" id="GO:0016567">
    <property type="term" value="P:protein ubiquitination"/>
    <property type="evidence" value="ECO:0007669"/>
    <property type="project" value="TreeGrafter"/>
</dbReference>
<evidence type="ECO:0000256" key="9">
    <source>
        <dbReference type="ARBA" id="ARBA00022833"/>
    </source>
</evidence>
<proteinExistence type="predicted"/>
<keyword evidence="11" id="KW-0472">Membrane</keyword>
<accession>A0A1B0FCH2</accession>
<keyword evidence="9" id="KW-0862">Zinc</keyword>
<evidence type="ECO:0000256" key="10">
    <source>
        <dbReference type="ARBA" id="ARBA00022989"/>
    </source>
</evidence>
<dbReference type="SUPFAM" id="SSF57850">
    <property type="entry name" value="RING/U-box"/>
    <property type="match status" value="1"/>
</dbReference>
<dbReference type="EnsemblMetazoa" id="GMOY001259-RA">
    <property type="protein sequence ID" value="GMOY001259-PA"/>
    <property type="gene ID" value="GMOY001259"/>
</dbReference>
<dbReference type="Proteomes" id="UP000092444">
    <property type="component" value="Unassembled WGS sequence"/>
</dbReference>
<sequence>MCFQRILTVMNYSATVPLRGQRGRRRRNRFGEEAHRRQQHMCFGRCDGCMTPESSLARGYHINENMYVDEDRETTVLTEIRKKRRRVARVSDISPAIAHSATYNTNIAPALHKDTKNCLVKEGPWVARDSYLRSPYAMSRDNRIKPTIENNAVAEENPNRYQSVQRFSGSVSLASEVPQVSERLFRNNVNLEDSLSFAPERSVLIENSERLRDNPIVHGSMNFSSGNIALTEENLGRHQSVQLFRDVVNPDSEAPRVNARLYMNNANVEHPVNFALENNVGQDHSTPTVYDDISDSPVISSAILHASTENPNIADSVNREIESSTFVTCDLSTLSRHRMYCNLNTDNRMNRMIENSTVIEQARNRLQLASLFRGLVNTAPEDSQVNARSFVNNVHIEDSVNLSPERSESTAAALHLRGSALMEQPRPINLSYENIALTEENLNGDHPISTVFNHVSSSPVIFSAITHAPIENTNIADSTNSGTQNGTFTNGSLATREPDHVYYNINVKNGMHHTVEHNIVTEETRNRHESINQSVQLFSGLANAVPGIRQTNTHTLRNNITIEGSVNVTSGNSVLQDAALDLRGHSVHRQHASRVFSHVNNFSENCPIRANTLNQDENITHVIGDPESNVHAERTRRQRQISSSIMNDARGASESFSFAPLRQGEISNANSHQNWAYENAQDSLSSFERRNPTAASLPINAYPENFYASLENHRFREVTQPISYKMKRCIKRNSYTDCETGATCAICLDDFELHENVRRLACRHEFHIHCLKPWLEMNPTCPLCRIHVKK</sequence>
<keyword evidence="8" id="KW-0833">Ubl conjugation pathway</keyword>
<keyword evidence="6" id="KW-0479">Metal-binding</keyword>
<evidence type="ECO:0000256" key="1">
    <source>
        <dbReference type="ARBA" id="ARBA00000900"/>
    </source>
</evidence>
<protein>
    <recommendedName>
        <fullName evidence="3">RING-type E3 ubiquitin transferase</fullName>
        <ecNumber evidence="3">2.3.2.27</ecNumber>
    </recommendedName>
</protein>
<evidence type="ECO:0000256" key="5">
    <source>
        <dbReference type="ARBA" id="ARBA00022692"/>
    </source>
</evidence>
<evidence type="ECO:0000256" key="4">
    <source>
        <dbReference type="ARBA" id="ARBA00022679"/>
    </source>
</evidence>
<keyword evidence="5" id="KW-0812">Transmembrane</keyword>
<organism evidence="14 15">
    <name type="scientific">Glossina morsitans morsitans</name>
    <name type="common">Savannah tsetse fly</name>
    <dbReference type="NCBI Taxonomy" id="37546"/>
    <lineage>
        <taxon>Eukaryota</taxon>
        <taxon>Metazoa</taxon>
        <taxon>Ecdysozoa</taxon>
        <taxon>Arthropoda</taxon>
        <taxon>Hexapoda</taxon>
        <taxon>Insecta</taxon>
        <taxon>Pterygota</taxon>
        <taxon>Neoptera</taxon>
        <taxon>Endopterygota</taxon>
        <taxon>Diptera</taxon>
        <taxon>Brachycera</taxon>
        <taxon>Muscomorpha</taxon>
        <taxon>Hippoboscoidea</taxon>
        <taxon>Glossinidae</taxon>
        <taxon>Glossina</taxon>
    </lineage>
</organism>
<dbReference type="VEuPathDB" id="VectorBase:GMOY001259"/>
<name>A0A1B0FCH2_GLOMM</name>
<evidence type="ECO:0000259" key="13">
    <source>
        <dbReference type="PROSITE" id="PS50089"/>
    </source>
</evidence>
<dbReference type="CDD" id="cd16454">
    <property type="entry name" value="RING-H2_PA-TM-RING"/>
    <property type="match status" value="1"/>
</dbReference>
<evidence type="ECO:0000256" key="3">
    <source>
        <dbReference type="ARBA" id="ARBA00012483"/>
    </source>
</evidence>